<gene>
    <name evidence="4" type="ORF">R77564_04453</name>
    <name evidence="3" type="ORF">R77567_03978</name>
</gene>
<dbReference type="RefSeq" id="WP_206272533.1">
    <property type="nucleotide sequence ID" value="NZ_CAUDKO010000010.1"/>
</dbReference>
<evidence type="ECO:0000256" key="1">
    <source>
        <dbReference type="ARBA" id="ARBA00022679"/>
    </source>
</evidence>
<reference evidence="3 5" key="1">
    <citation type="submission" date="2023-07" db="EMBL/GenBank/DDBJ databases">
        <authorList>
            <person name="Peeters C."/>
        </authorList>
    </citation>
    <scope>NUCLEOTIDE SEQUENCE</scope>
    <source>
        <strain evidence="4 5">LMG 32965</strain>
        <strain evidence="3">R-77567</strain>
    </source>
</reference>
<evidence type="ECO:0000313" key="5">
    <source>
        <dbReference type="Proteomes" id="UP001189792"/>
    </source>
</evidence>
<dbReference type="AlphaFoldDB" id="A0AAD2C4H1"/>
<protein>
    <recommendedName>
        <fullName evidence="2">APS kinase domain-containing protein</fullName>
    </recommendedName>
</protein>
<dbReference type="Proteomes" id="UP001189792">
    <property type="component" value="Unassembled WGS sequence"/>
</dbReference>
<proteinExistence type="predicted"/>
<organism evidence="3 6">
    <name type="scientific">Ralstonia flatus</name>
    <dbReference type="NCBI Taxonomy" id="3058601"/>
    <lineage>
        <taxon>Bacteria</taxon>
        <taxon>Pseudomonadati</taxon>
        <taxon>Pseudomonadota</taxon>
        <taxon>Betaproteobacteria</taxon>
        <taxon>Burkholderiales</taxon>
        <taxon>Burkholderiaceae</taxon>
        <taxon>Ralstonia</taxon>
    </lineage>
</organism>
<comment type="caution">
    <text evidence="3">The sequence shown here is derived from an EMBL/GenBank/DDBJ whole genome shotgun (WGS) entry which is preliminary data.</text>
</comment>
<evidence type="ECO:0000313" key="3">
    <source>
        <dbReference type="EMBL" id="CAJ0887952.1"/>
    </source>
</evidence>
<evidence type="ECO:0000313" key="6">
    <source>
        <dbReference type="Proteomes" id="UP001190491"/>
    </source>
</evidence>
<keyword evidence="5" id="KW-1185">Reference proteome</keyword>
<keyword evidence="1" id="KW-0808">Transferase</keyword>
<evidence type="ECO:0000313" key="4">
    <source>
        <dbReference type="EMBL" id="CAJ0900482.1"/>
    </source>
</evidence>
<dbReference type="Proteomes" id="UP001190491">
    <property type="component" value="Unassembled WGS sequence"/>
</dbReference>
<sequence length="38" mass="4080">MIDVGLIVVTAFILPLRTDRETARELIGAGGSTRALPR</sequence>
<dbReference type="EMBL" id="CAUDLI010000011">
    <property type="protein sequence ID" value="CAJ0900482.1"/>
    <property type="molecule type" value="Genomic_DNA"/>
</dbReference>
<accession>A0AAD2C4H1</accession>
<dbReference type="EMBL" id="CAUDKO010000010">
    <property type="protein sequence ID" value="CAJ0887952.1"/>
    <property type="molecule type" value="Genomic_DNA"/>
</dbReference>
<dbReference type="InterPro" id="IPR059117">
    <property type="entry name" value="APS_kinase_dom"/>
</dbReference>
<feature type="domain" description="APS kinase" evidence="2">
    <location>
        <begin position="2"/>
        <end position="30"/>
    </location>
</feature>
<dbReference type="Pfam" id="PF01583">
    <property type="entry name" value="APS_kinase"/>
    <property type="match status" value="1"/>
</dbReference>
<name>A0AAD2C4H1_9RALS</name>
<evidence type="ECO:0000259" key="2">
    <source>
        <dbReference type="Pfam" id="PF01583"/>
    </source>
</evidence>